<dbReference type="Gene3D" id="1.25.40.10">
    <property type="entry name" value="Tetratricopeptide repeat domain"/>
    <property type="match status" value="1"/>
</dbReference>
<dbReference type="SUPFAM" id="SSF81901">
    <property type="entry name" value="HCP-like"/>
    <property type="match status" value="2"/>
</dbReference>
<evidence type="ECO:0000313" key="2">
    <source>
        <dbReference type="Proteomes" id="UP000006310"/>
    </source>
</evidence>
<dbReference type="RefSeq" id="XP_022462469.1">
    <property type="nucleotide sequence ID" value="XM_022609919.1"/>
</dbReference>
<evidence type="ECO:0000313" key="1">
    <source>
        <dbReference type="EMBL" id="CCK68223.1"/>
    </source>
</evidence>
<dbReference type="eggNOG" id="ENOG502QU4R">
    <property type="taxonomic scope" value="Eukaryota"/>
</dbReference>
<keyword evidence="2" id="KW-1185">Reference proteome</keyword>
<dbReference type="EMBL" id="HE978314">
    <property type="protein sequence ID" value="CCK68223.1"/>
    <property type="molecule type" value="Genomic_DNA"/>
</dbReference>
<dbReference type="OrthoDB" id="1658288at2759"/>
<organism evidence="1 2">
    <name type="scientific">Huiozyma naganishii (strain ATCC MYA-139 / BCRC 22969 / CBS 8797 / KCTC 17520 / NBRC 10181 / NCYC 3082 / Yp74L-3)</name>
    <name type="common">Yeast</name>
    <name type="synonym">Kazachstania naganishii</name>
    <dbReference type="NCBI Taxonomy" id="1071383"/>
    <lineage>
        <taxon>Eukaryota</taxon>
        <taxon>Fungi</taxon>
        <taxon>Dikarya</taxon>
        <taxon>Ascomycota</taxon>
        <taxon>Saccharomycotina</taxon>
        <taxon>Saccharomycetes</taxon>
        <taxon>Saccharomycetales</taxon>
        <taxon>Saccharomycetaceae</taxon>
        <taxon>Huiozyma</taxon>
    </lineage>
</organism>
<reference evidence="2" key="2">
    <citation type="submission" date="2012-08" db="EMBL/GenBank/DDBJ databases">
        <title>Genome sequence of Kazachstania naganishii.</title>
        <authorList>
            <person name="Gordon J.L."/>
            <person name="Armisen D."/>
            <person name="Proux-Wera E."/>
            <person name="OhEigeartaigh S.S."/>
            <person name="Byrne K.P."/>
            <person name="Wolfe K.H."/>
        </authorList>
    </citation>
    <scope>NUCLEOTIDE SEQUENCE [LARGE SCALE GENOMIC DNA]</scope>
    <source>
        <strain evidence="2">ATCC MYA-139 / BCRC 22969 / CBS 8797 / CCRC 22969 / KCTC 17520 / NBRC 10181 / NCYC 3082</strain>
    </source>
</reference>
<dbReference type="GO" id="GO:0032979">
    <property type="term" value="P:protein insertion into mitochondrial inner membrane from matrix"/>
    <property type="evidence" value="ECO:0007669"/>
    <property type="project" value="EnsemblFungi"/>
</dbReference>
<accession>J7RF84</accession>
<dbReference type="GeneID" id="34523858"/>
<evidence type="ECO:0008006" key="3">
    <source>
        <dbReference type="Google" id="ProtNLM"/>
    </source>
</evidence>
<dbReference type="GO" id="GO:0005759">
    <property type="term" value="C:mitochondrial matrix"/>
    <property type="evidence" value="ECO:0007669"/>
    <property type="project" value="EnsemblFungi"/>
</dbReference>
<dbReference type="HOGENOM" id="CLU_047859_0_0_1"/>
<dbReference type="AlphaFoldDB" id="J7RF84"/>
<reference evidence="1 2" key="1">
    <citation type="journal article" date="2011" name="Proc. Natl. Acad. Sci. U.S.A.">
        <title>Evolutionary erosion of yeast sex chromosomes by mating-type switching accidents.</title>
        <authorList>
            <person name="Gordon J.L."/>
            <person name="Armisen D."/>
            <person name="Proux-Wera E."/>
            <person name="Oheigeartaigh S.S."/>
            <person name="Byrne K.P."/>
            <person name="Wolfe K.H."/>
        </authorList>
    </citation>
    <scope>NUCLEOTIDE SEQUENCE [LARGE SCALE GENOMIC DNA]</scope>
    <source>
        <strain evidence="2">ATCC MYA-139 / BCRC 22969 / CBS 8797 / CCRC 22969 / KCTC 17520 / NBRC 10181 / NCYC 3082</strain>
    </source>
</reference>
<dbReference type="InterPro" id="IPR011990">
    <property type="entry name" value="TPR-like_helical_dom_sf"/>
</dbReference>
<gene>
    <name evidence="1" type="primary">KNAG0A05590</name>
    <name evidence="1" type="ordered locus">KNAG_0A05590</name>
</gene>
<dbReference type="OMA" id="WFKLGME"/>
<protein>
    <recommendedName>
        <fullName evidence="3">Protein MSS2, mitochondrial</fullName>
    </recommendedName>
</protein>
<dbReference type="STRING" id="1071383.J7RF84"/>
<proteinExistence type="predicted"/>
<dbReference type="Proteomes" id="UP000006310">
    <property type="component" value="Chromosome 1"/>
</dbReference>
<sequence>MSSGLRQPFGKIFPSKKLINRILFKLDSNVTSRNIIPLYRQLHENGKLIDSSGISGNPNTLFLMNRVLFEVKKQTKQQNETLKYMELYFLKKAALLGQADAISLLCFDVLNNAKGNSTNDVNHCSKLLKALVQKNHPLALKVVGDLNYSVSQPEESAKWYSQYLKIVPQGKDGIWRPQVLEKLGELEFRKGGFSNVSIAEQYFLEAIGTSKLQDCVKSYFYLSQIHVNYDPVKARVLLEQCCTQGFKEAFKTLGYLEAQYFKNLDKAQEWFKLGMELFDLESYFGYFDCCVQSKQWMQAYKTYQTLLKLKPTQRGANSELIGLFLEKKNDTINKVIIEHKRDDTDVDANGVSSIAVDIQRSSKWSI</sequence>
<dbReference type="KEGG" id="kng:KNAG_0A05590"/>
<name>J7RF84_HUIN7</name>